<dbReference type="InterPro" id="IPR029063">
    <property type="entry name" value="SAM-dependent_MTases_sf"/>
</dbReference>
<dbReference type="Gene3D" id="3.40.50.150">
    <property type="entry name" value="Vaccinia Virus protein VP39"/>
    <property type="match status" value="1"/>
</dbReference>
<organism evidence="1 2">
    <name type="scientific">Granulicatella elegans ATCC 700633</name>
    <dbReference type="NCBI Taxonomy" id="626369"/>
    <lineage>
        <taxon>Bacteria</taxon>
        <taxon>Bacillati</taxon>
        <taxon>Bacillota</taxon>
        <taxon>Bacilli</taxon>
        <taxon>Lactobacillales</taxon>
        <taxon>Carnobacteriaceae</taxon>
        <taxon>Granulicatella</taxon>
    </lineage>
</organism>
<keyword evidence="2" id="KW-1185">Reference proteome</keyword>
<evidence type="ECO:0008006" key="3">
    <source>
        <dbReference type="Google" id="ProtNLM"/>
    </source>
</evidence>
<dbReference type="AlphaFoldDB" id="D0BJS6"/>
<dbReference type="eggNOG" id="COG2519">
    <property type="taxonomic scope" value="Bacteria"/>
</dbReference>
<dbReference type="PANTHER" id="PTHR35276">
    <property type="entry name" value="S-ADENOSYL-L-METHIONINE-DEPENDENT METHYLTRANSFERASES SUPERFAMILY PROTEIN"/>
    <property type="match status" value="1"/>
</dbReference>
<dbReference type="PANTHER" id="PTHR35276:SF1">
    <property type="entry name" value="TRNA (MNM(5)S(2)U34)-METHYLTRANSFERASE, CHLOROPLASTIC"/>
    <property type="match status" value="1"/>
</dbReference>
<dbReference type="EMBL" id="ACRF02000014">
    <property type="protein sequence ID" value="EEW93329.1"/>
    <property type="molecule type" value="Genomic_DNA"/>
</dbReference>
<dbReference type="STRING" id="626369.HMPREF0446_00211"/>
<accession>D0BJS6</accession>
<dbReference type="HOGENOM" id="CLU_079190_1_0_9"/>
<dbReference type="Pfam" id="PF06962">
    <property type="entry name" value="rRNA_methylase"/>
    <property type="match status" value="1"/>
</dbReference>
<protein>
    <recommendedName>
        <fullName evidence="3">rRNA methylase</fullName>
    </recommendedName>
</protein>
<proteinExistence type="predicted"/>
<dbReference type="OrthoDB" id="9792989at2"/>
<comment type="caution">
    <text evidence="1">The sequence shown here is derived from an EMBL/GenBank/DDBJ whole genome shotgun (WGS) entry which is preliminary data.</text>
</comment>
<gene>
    <name evidence="1" type="ORF">HMPREF0446_00211</name>
</gene>
<dbReference type="Proteomes" id="UP000002939">
    <property type="component" value="Unassembled WGS sequence"/>
</dbReference>
<reference evidence="1" key="1">
    <citation type="submission" date="2009-09" db="EMBL/GenBank/DDBJ databases">
        <authorList>
            <consortium name="The Broad Institute Genome Sequencing Platform"/>
            <person name="Ward D."/>
            <person name="Feldgarden M."/>
            <person name="Earl A."/>
            <person name="Young S.K."/>
            <person name="Zeng Q."/>
            <person name="Koehrsen M."/>
            <person name="Alvarado L."/>
            <person name="Berlin A."/>
            <person name="Bochicchio J."/>
            <person name="Borenstein D."/>
            <person name="Chapman S.B."/>
            <person name="Chen Z."/>
            <person name="Engels R."/>
            <person name="Freedman E."/>
            <person name="Gellesch M."/>
            <person name="Goldberg J."/>
            <person name="Griggs A."/>
            <person name="Gujja S."/>
            <person name="Heilman E."/>
            <person name="Heiman D."/>
            <person name="Hepburn T."/>
            <person name="Howarth C."/>
            <person name="Jen D."/>
            <person name="Larson L."/>
            <person name="Lewis B."/>
            <person name="Mehta T."/>
            <person name="Park D."/>
            <person name="Pearson M."/>
            <person name="Roberts A."/>
            <person name="Saif S."/>
            <person name="Shea T."/>
            <person name="Shenoy N."/>
            <person name="Sisk P."/>
            <person name="Stolte C."/>
            <person name="Sykes S."/>
            <person name="Thomson T."/>
            <person name="Walk T."/>
            <person name="White J."/>
            <person name="Yandava C."/>
            <person name="Sibley C.D."/>
            <person name="Field T.R."/>
            <person name="Grinwis M."/>
            <person name="Eshaghurshan C.S."/>
            <person name="Surette M.G."/>
            <person name="Haas B."/>
            <person name="Nusbaum C."/>
            <person name="Birren B."/>
        </authorList>
    </citation>
    <scope>NUCLEOTIDE SEQUENCE [LARGE SCALE GENOMIC DNA]</scope>
    <source>
        <strain evidence="1">ATCC 700633</strain>
    </source>
</reference>
<name>D0BJS6_9LACT</name>
<dbReference type="InterPro" id="IPR010719">
    <property type="entry name" value="MnmM_MeTrfase"/>
</dbReference>
<sequence length="186" mass="21009">MIQNAQKFSHSILQECIKPGDCVIDATMGNGNDTIFLSKLVQSEGKVFAFDIQEAALIRTNEKIQELDTKENIHLICDSHANLSTYVQQPIQAAIFNLGYLPGSDKSIITTPDSTIRAIETIMEQLTIGGRIVLVCYWGHEGGDTELSQLQKFLPTLDQHEWTVLQYQFINQQNQPPICFVIERKR</sequence>
<dbReference type="RefSeq" id="WP_006702486.1">
    <property type="nucleotide sequence ID" value="NZ_KI391971.1"/>
</dbReference>
<reference evidence="1" key="2">
    <citation type="submission" date="2011-10" db="EMBL/GenBank/DDBJ databases">
        <title>The Genome Sequence of Granulicatella elegans ATCC 700633.</title>
        <authorList>
            <consortium name="The Broad Institute Genome Sequencing Platform"/>
            <consortium name="The Broad Institute Genome Sequencing Center for Infectious Disease"/>
            <person name="Earl A."/>
            <person name="Ward D."/>
            <person name="Feldgarden M."/>
            <person name="Gevers D."/>
            <person name="Sibley C.D."/>
            <person name="Field T.R."/>
            <person name="Grinwis M."/>
            <person name="Eshaghurshan C.S."/>
            <person name="Surette M.G."/>
            <person name="Young S.K."/>
            <person name="Zeng Q."/>
            <person name="Gargeya S."/>
            <person name="Fitzgerald M."/>
            <person name="Haas B."/>
            <person name="Abouelleil A."/>
            <person name="Alvarado L."/>
            <person name="Arachchi H.M."/>
            <person name="Berlin A."/>
            <person name="Brown A."/>
            <person name="Chapman S.B."/>
            <person name="Chen Z."/>
            <person name="Dunbar C."/>
            <person name="Freedman E."/>
            <person name="Gearin G."/>
            <person name="Goldberg J."/>
            <person name="Griggs A."/>
            <person name="Gujja S."/>
            <person name="Heiman D."/>
            <person name="Howarth C."/>
            <person name="Larson L."/>
            <person name="Lui A."/>
            <person name="MacDonald P.J.P."/>
            <person name="Montmayeur A."/>
            <person name="Murphy C."/>
            <person name="Neiman D."/>
            <person name="Pearson M."/>
            <person name="Priest M."/>
            <person name="Roberts A."/>
            <person name="Saif S."/>
            <person name="Shea T."/>
            <person name="Shenoy N."/>
            <person name="Sisk P."/>
            <person name="Stolte C."/>
            <person name="Sykes S."/>
            <person name="Wortman J."/>
            <person name="Nusbaum C."/>
            <person name="Birren B."/>
        </authorList>
    </citation>
    <scope>NUCLEOTIDE SEQUENCE [LARGE SCALE GENOMIC DNA]</scope>
    <source>
        <strain evidence="1">ATCC 700633</strain>
    </source>
</reference>
<evidence type="ECO:0000313" key="1">
    <source>
        <dbReference type="EMBL" id="EEW93329.1"/>
    </source>
</evidence>
<evidence type="ECO:0000313" key="2">
    <source>
        <dbReference type="Proteomes" id="UP000002939"/>
    </source>
</evidence>
<dbReference type="SUPFAM" id="SSF53335">
    <property type="entry name" value="S-adenosyl-L-methionine-dependent methyltransferases"/>
    <property type="match status" value="1"/>
</dbReference>